<dbReference type="Proteomes" id="UP000325286">
    <property type="component" value="Chromosome"/>
</dbReference>
<feature type="transmembrane region" description="Helical" evidence="5">
    <location>
        <begin position="258"/>
        <end position="280"/>
    </location>
</feature>
<accession>A0A5B9QXU7</accession>
<dbReference type="RefSeq" id="WP_084426389.1">
    <property type="nucleotide sequence ID" value="NZ_CP042914.1"/>
</dbReference>
<keyword evidence="5" id="KW-1133">Transmembrane helix</keyword>
<feature type="coiled-coil region" evidence="3">
    <location>
        <begin position="543"/>
        <end position="570"/>
    </location>
</feature>
<dbReference type="GO" id="GO:0030313">
    <property type="term" value="C:cell envelope"/>
    <property type="evidence" value="ECO:0007669"/>
    <property type="project" value="UniProtKB-SubCell"/>
</dbReference>
<dbReference type="InterPro" id="IPR050465">
    <property type="entry name" value="UPF0194_transport"/>
</dbReference>
<feature type="transmembrane region" description="Helical" evidence="5">
    <location>
        <begin position="435"/>
        <end position="453"/>
    </location>
</feature>
<name>A0A5B9QXU7_9BACT</name>
<evidence type="ECO:0000313" key="6">
    <source>
        <dbReference type="EMBL" id="QEG42832.1"/>
    </source>
</evidence>
<feature type="transmembrane region" description="Helical" evidence="5">
    <location>
        <begin position="159"/>
        <end position="179"/>
    </location>
</feature>
<dbReference type="AlphaFoldDB" id="A0A5B9QXU7"/>
<keyword evidence="7" id="KW-1185">Reference proteome</keyword>
<comment type="subcellular location">
    <subcellularLocation>
        <location evidence="1">Cell envelope</location>
    </subcellularLocation>
</comment>
<feature type="transmembrane region" description="Helical" evidence="5">
    <location>
        <begin position="397"/>
        <end position="415"/>
    </location>
</feature>
<organism evidence="6 7">
    <name type="scientific">Roseimaritima ulvae</name>
    <dbReference type="NCBI Taxonomy" id="980254"/>
    <lineage>
        <taxon>Bacteria</taxon>
        <taxon>Pseudomonadati</taxon>
        <taxon>Planctomycetota</taxon>
        <taxon>Planctomycetia</taxon>
        <taxon>Pirellulales</taxon>
        <taxon>Pirellulaceae</taxon>
        <taxon>Roseimaritima</taxon>
    </lineage>
</organism>
<dbReference type="KEGG" id="rul:UC8_48740"/>
<evidence type="ECO:0000256" key="1">
    <source>
        <dbReference type="ARBA" id="ARBA00004196"/>
    </source>
</evidence>
<evidence type="ECO:0000256" key="5">
    <source>
        <dbReference type="SAM" id="Phobius"/>
    </source>
</evidence>
<keyword evidence="5" id="KW-0812">Transmembrane</keyword>
<gene>
    <name evidence="6" type="ORF">UC8_48740</name>
</gene>
<proteinExistence type="predicted"/>
<feature type="transmembrane region" description="Helical" evidence="5">
    <location>
        <begin position="286"/>
        <end position="305"/>
    </location>
</feature>
<sequence>MNASSRPGRLVGRQPLNLRMRSDLVSQTIHSSSGDRVTVKDPVALKYHSLRDDEWFVLQLLRSPIDLESIRAAYQRRFAPRRVSLPQIQALLFRLHRSELLISQTPGQAAPQARRRGRQRQQQWLGRLQSVLFLRFPGFDPAPWLDRLYPAVQWLLRPGMLALAAVLAVLAAGLFAAHYETFLAELPNLQQWIQPRELFLLAVVLGATKVCHELGHAIVCKHLGGECHEIGPMLLVFTPALYCDTSDSWMLPGRMQRAAVGAAGMGVEWMLASLATFVWWYTHPGIVHHAAMNVMLVCSISTLLFNGNPLLRYDGYYILSDLADTPNLAQRSRDYFYRLTARWRLGIRQPGLSPPSRRAAFWWLVYQLAATAYRWSITLVILWFVTQFLKPYGLQSIGWSLCLFTVAMMIAMPLWRSIQFIRTPGNTSKMRRGNLLITAAVSVGLIGLCFLPVTHHVVAEAQIIPHQATPVYVTTSGFRSRNPTAASLPFGRRVQQGDTLLNLRDPELELQWLQAQQRLESQRLLLEQLRRTQTYDPQSAAQIPFAEAALQDLRQRASKLTAQRKALLITAPVDGVLVRPEPLQEPQEGTALARVTGWAGEAINAGSFLETGIQLGTLAAPGRYDAWLNVAQADIEYVQVGQPVLLQLDAFTDRRVQGRVVEIAGQDLSQQSDTGPTPSSEGGAGQGRAAAANQLGDYAVRVQLERNGLPLTYYERGRAKILVDTHPLAKRLYRAAAALFRFQ</sequence>
<evidence type="ECO:0000313" key="7">
    <source>
        <dbReference type="Proteomes" id="UP000325286"/>
    </source>
</evidence>
<evidence type="ECO:0000256" key="4">
    <source>
        <dbReference type="SAM" id="MobiDB-lite"/>
    </source>
</evidence>
<dbReference type="Gene3D" id="2.40.30.170">
    <property type="match status" value="1"/>
</dbReference>
<evidence type="ECO:0000256" key="2">
    <source>
        <dbReference type="ARBA" id="ARBA00023054"/>
    </source>
</evidence>
<dbReference type="EMBL" id="CP042914">
    <property type="protein sequence ID" value="QEG42832.1"/>
    <property type="molecule type" value="Genomic_DNA"/>
</dbReference>
<dbReference type="PANTHER" id="PTHR32347">
    <property type="entry name" value="EFFLUX SYSTEM COMPONENT YKNX-RELATED"/>
    <property type="match status" value="1"/>
</dbReference>
<keyword evidence="2 3" id="KW-0175">Coiled coil</keyword>
<dbReference type="PANTHER" id="PTHR32347:SF23">
    <property type="entry name" value="BLL5650 PROTEIN"/>
    <property type="match status" value="1"/>
</dbReference>
<evidence type="ECO:0000256" key="3">
    <source>
        <dbReference type="SAM" id="Coils"/>
    </source>
</evidence>
<keyword evidence="5" id="KW-0472">Membrane</keyword>
<reference evidence="6 7" key="1">
    <citation type="submission" date="2019-08" db="EMBL/GenBank/DDBJ databases">
        <title>Deep-cultivation of Planctomycetes and their phenomic and genomic characterization uncovers novel biology.</title>
        <authorList>
            <person name="Wiegand S."/>
            <person name="Jogler M."/>
            <person name="Boedeker C."/>
            <person name="Pinto D."/>
            <person name="Vollmers J."/>
            <person name="Rivas-Marin E."/>
            <person name="Kohn T."/>
            <person name="Peeters S.H."/>
            <person name="Heuer A."/>
            <person name="Rast P."/>
            <person name="Oberbeckmann S."/>
            <person name="Bunk B."/>
            <person name="Jeske O."/>
            <person name="Meyerdierks A."/>
            <person name="Storesund J.E."/>
            <person name="Kallscheuer N."/>
            <person name="Luecker S."/>
            <person name="Lage O.M."/>
            <person name="Pohl T."/>
            <person name="Merkel B.J."/>
            <person name="Hornburger P."/>
            <person name="Mueller R.-W."/>
            <person name="Bruemmer F."/>
            <person name="Labrenz M."/>
            <person name="Spormann A.M."/>
            <person name="Op den Camp H."/>
            <person name="Overmann J."/>
            <person name="Amann R."/>
            <person name="Jetten M.S.M."/>
            <person name="Mascher T."/>
            <person name="Medema M.H."/>
            <person name="Devos D.P."/>
            <person name="Kaster A.-K."/>
            <person name="Ovreas L."/>
            <person name="Rohde M."/>
            <person name="Galperin M.Y."/>
            <person name="Jogler C."/>
        </authorList>
    </citation>
    <scope>NUCLEOTIDE SEQUENCE [LARGE SCALE GENOMIC DNA]</scope>
    <source>
        <strain evidence="6 7">UC8</strain>
    </source>
</reference>
<dbReference type="OrthoDB" id="9759690at2"/>
<feature type="compositionally biased region" description="Polar residues" evidence="4">
    <location>
        <begin position="667"/>
        <end position="680"/>
    </location>
</feature>
<protein>
    <submittedName>
        <fullName evidence="6">Peptidase family M50</fullName>
    </submittedName>
</protein>
<feature type="region of interest" description="Disordered" evidence="4">
    <location>
        <begin position="665"/>
        <end position="688"/>
    </location>
</feature>
<feature type="transmembrane region" description="Helical" evidence="5">
    <location>
        <begin position="361"/>
        <end position="385"/>
    </location>
</feature>